<dbReference type="EMBL" id="PNGT01000002">
    <property type="protein sequence ID" value="PMC52703.1"/>
    <property type="molecule type" value="Genomic_DNA"/>
</dbReference>
<gene>
    <name evidence="2" type="ORF">CJ218_02100</name>
</gene>
<dbReference type="AlphaFoldDB" id="A0A2N6SFL9"/>
<sequence>MRKSYLKGARILLLFTLVVWLFTISVTVITIKPYFGNFGDKTQNTEKYRTGLDGYAYIKLLAIQETNIEDSKILSEGEKFYLVQYEDGYIMMKSTPEKIQEILGKHDLVDGKLVFADSYDIYVDIDGEREMSSGGKHSSSKPNVSNELREKFKKAYKESDLPIVKSPLNNSAWKNEFNEKIYIRTLNTTDSIISFVFSGILTMIALIMTFNIIKRIRSNISSYNTLFYKYPETRYDMDLIVRDANFINKELKIIVYKDLLIIYKTTFIVEEISDIEEMLFRKNSAKGKNEHILIYNTHFDNKNREIKMKRVSTEEFIATAKTLRKDYKIKIIINV</sequence>
<reference evidence="2 3" key="1">
    <citation type="submission" date="2017-09" db="EMBL/GenBank/DDBJ databases">
        <title>Bacterial strain isolated from the female urinary microbiota.</title>
        <authorList>
            <person name="Thomas-White K."/>
            <person name="Kumar N."/>
            <person name="Forster S."/>
            <person name="Putonti C."/>
            <person name="Lawley T."/>
            <person name="Wolfe A.J."/>
        </authorList>
    </citation>
    <scope>NUCLEOTIDE SEQUENCE [LARGE SCALE GENOMIC DNA]</scope>
    <source>
        <strain evidence="2 3">UMB0186</strain>
    </source>
</reference>
<evidence type="ECO:0000256" key="1">
    <source>
        <dbReference type="SAM" id="Phobius"/>
    </source>
</evidence>
<dbReference type="STRING" id="84135.GCA_001052115_01461"/>
<accession>A0A2N6SFL9</accession>
<evidence type="ECO:0000313" key="2">
    <source>
        <dbReference type="EMBL" id="PMC52703.1"/>
    </source>
</evidence>
<evidence type="ECO:0000313" key="3">
    <source>
        <dbReference type="Proteomes" id="UP000235670"/>
    </source>
</evidence>
<name>A0A2N6SFL9_9BACL</name>
<keyword evidence="1" id="KW-0812">Transmembrane</keyword>
<keyword evidence="1" id="KW-1133">Transmembrane helix</keyword>
<dbReference type="RefSeq" id="WP_102189456.1">
    <property type="nucleotide sequence ID" value="NZ_PNGT01000002.1"/>
</dbReference>
<comment type="caution">
    <text evidence="2">The sequence shown here is derived from an EMBL/GenBank/DDBJ whole genome shotgun (WGS) entry which is preliminary data.</text>
</comment>
<dbReference type="Proteomes" id="UP000235670">
    <property type="component" value="Unassembled WGS sequence"/>
</dbReference>
<protein>
    <submittedName>
        <fullName evidence="2">Uncharacterized protein</fullName>
    </submittedName>
</protein>
<proteinExistence type="predicted"/>
<organism evidence="2 3">
    <name type="scientific">Gemella sanguinis</name>
    <dbReference type="NCBI Taxonomy" id="84135"/>
    <lineage>
        <taxon>Bacteria</taxon>
        <taxon>Bacillati</taxon>
        <taxon>Bacillota</taxon>
        <taxon>Bacilli</taxon>
        <taxon>Bacillales</taxon>
        <taxon>Gemellaceae</taxon>
        <taxon>Gemella</taxon>
    </lineage>
</organism>
<feature type="transmembrane region" description="Helical" evidence="1">
    <location>
        <begin position="192"/>
        <end position="213"/>
    </location>
</feature>
<keyword evidence="1" id="KW-0472">Membrane</keyword>